<dbReference type="Gene3D" id="3.40.50.720">
    <property type="entry name" value="NAD(P)-binding Rossmann-like Domain"/>
    <property type="match status" value="1"/>
</dbReference>
<name>A0ABP8TMP8_9ACTN</name>
<evidence type="ECO:0000256" key="2">
    <source>
        <dbReference type="ARBA" id="ARBA00023002"/>
    </source>
</evidence>
<evidence type="ECO:0000259" key="4">
    <source>
        <dbReference type="SMART" id="SM00822"/>
    </source>
</evidence>
<dbReference type="InterPro" id="IPR036291">
    <property type="entry name" value="NAD(P)-bd_dom_sf"/>
</dbReference>
<sequence>MTEKDAVAAGRTALVTGANRGIGRAVAAELYRRDIRVVVTARNAEDARATAADLGPGARAARLDITDPDSVKEAAERVGPVDILVCNAGVLLDAGTDPLSVPLELVEETLRVNLLGTWRVAQAFVPPMVRRGWGRVVIISSGTTTEFGGRLFAAAPGYSVSKSGLNGLAAMLAEQTAGSGVLVNAVNPGRLRTRMMPNQPNPPEVAAPFIADAATLPADGPTGGFLTEKRGPGRA</sequence>
<dbReference type="InterPro" id="IPR057326">
    <property type="entry name" value="KR_dom"/>
</dbReference>
<keyword evidence="2" id="KW-0560">Oxidoreductase</keyword>
<dbReference type="PRINTS" id="PR00081">
    <property type="entry name" value="GDHRDH"/>
</dbReference>
<dbReference type="EMBL" id="BAABHJ010000019">
    <property type="protein sequence ID" value="GAA4612098.1"/>
    <property type="molecule type" value="Genomic_DNA"/>
</dbReference>
<dbReference type="RefSeq" id="WP_345359538.1">
    <property type="nucleotide sequence ID" value="NZ_BAABHJ010000019.1"/>
</dbReference>
<evidence type="ECO:0000256" key="1">
    <source>
        <dbReference type="ARBA" id="ARBA00006484"/>
    </source>
</evidence>
<evidence type="ECO:0000313" key="6">
    <source>
        <dbReference type="Proteomes" id="UP001500212"/>
    </source>
</evidence>
<dbReference type="SMART" id="SM00822">
    <property type="entry name" value="PKS_KR"/>
    <property type="match status" value="1"/>
</dbReference>
<comment type="similarity">
    <text evidence="1 3">Belongs to the short-chain dehydrogenases/reductases (SDR) family.</text>
</comment>
<comment type="caution">
    <text evidence="5">The sequence shown here is derived from an EMBL/GenBank/DDBJ whole genome shotgun (WGS) entry which is preliminary data.</text>
</comment>
<organism evidence="5 6">
    <name type="scientific">Actinoallomurus liliacearum</name>
    <dbReference type="NCBI Taxonomy" id="1080073"/>
    <lineage>
        <taxon>Bacteria</taxon>
        <taxon>Bacillati</taxon>
        <taxon>Actinomycetota</taxon>
        <taxon>Actinomycetes</taxon>
        <taxon>Streptosporangiales</taxon>
        <taxon>Thermomonosporaceae</taxon>
        <taxon>Actinoallomurus</taxon>
    </lineage>
</organism>
<dbReference type="PRINTS" id="PR00080">
    <property type="entry name" value="SDRFAMILY"/>
</dbReference>
<dbReference type="InterPro" id="IPR002347">
    <property type="entry name" value="SDR_fam"/>
</dbReference>
<evidence type="ECO:0000256" key="3">
    <source>
        <dbReference type="RuleBase" id="RU000363"/>
    </source>
</evidence>
<feature type="domain" description="Ketoreductase" evidence="4">
    <location>
        <begin position="11"/>
        <end position="194"/>
    </location>
</feature>
<evidence type="ECO:0000313" key="5">
    <source>
        <dbReference type="EMBL" id="GAA4612098.1"/>
    </source>
</evidence>
<protein>
    <submittedName>
        <fullName evidence="5">SDR family NAD(P)-dependent oxidoreductase</fullName>
    </submittedName>
</protein>
<keyword evidence="6" id="KW-1185">Reference proteome</keyword>
<accession>A0ABP8TMP8</accession>
<dbReference type="Pfam" id="PF00106">
    <property type="entry name" value="adh_short"/>
    <property type="match status" value="1"/>
</dbReference>
<reference evidence="6" key="1">
    <citation type="journal article" date="2019" name="Int. J. Syst. Evol. Microbiol.">
        <title>The Global Catalogue of Microorganisms (GCM) 10K type strain sequencing project: providing services to taxonomists for standard genome sequencing and annotation.</title>
        <authorList>
            <consortium name="The Broad Institute Genomics Platform"/>
            <consortium name="The Broad Institute Genome Sequencing Center for Infectious Disease"/>
            <person name="Wu L."/>
            <person name="Ma J."/>
        </authorList>
    </citation>
    <scope>NUCLEOTIDE SEQUENCE [LARGE SCALE GENOMIC DNA]</scope>
    <source>
        <strain evidence="6">JCM 17938</strain>
    </source>
</reference>
<dbReference type="Proteomes" id="UP001500212">
    <property type="component" value="Unassembled WGS sequence"/>
</dbReference>
<proteinExistence type="inferred from homology"/>
<dbReference type="SUPFAM" id="SSF51735">
    <property type="entry name" value="NAD(P)-binding Rossmann-fold domains"/>
    <property type="match status" value="1"/>
</dbReference>
<dbReference type="PANTHER" id="PTHR43669:SF3">
    <property type="entry name" value="ALCOHOL DEHYDROGENASE, PUTATIVE (AFU_ORTHOLOGUE AFUA_3G03445)-RELATED"/>
    <property type="match status" value="1"/>
</dbReference>
<dbReference type="PANTHER" id="PTHR43669">
    <property type="entry name" value="5-KETO-D-GLUCONATE 5-REDUCTASE"/>
    <property type="match status" value="1"/>
</dbReference>
<gene>
    <name evidence="5" type="ORF">GCM10023195_51650</name>
</gene>